<comment type="caution">
    <text evidence="2">The sequence shown here is derived from an EMBL/GenBank/DDBJ whole genome shotgun (WGS) entry which is preliminary data.</text>
</comment>
<dbReference type="Proteomes" id="UP001215598">
    <property type="component" value="Unassembled WGS sequence"/>
</dbReference>
<accession>A0AAD7JPY9</accession>
<gene>
    <name evidence="2" type="ORF">B0H16DRAFT_1452681</name>
</gene>
<evidence type="ECO:0000256" key="1">
    <source>
        <dbReference type="SAM" id="MobiDB-lite"/>
    </source>
</evidence>
<keyword evidence="3" id="KW-1185">Reference proteome</keyword>
<proteinExistence type="predicted"/>
<dbReference type="EMBL" id="JARKIB010000018">
    <property type="protein sequence ID" value="KAJ7769500.1"/>
    <property type="molecule type" value="Genomic_DNA"/>
</dbReference>
<evidence type="ECO:0000313" key="3">
    <source>
        <dbReference type="Proteomes" id="UP001215598"/>
    </source>
</evidence>
<sequence>MLGLGLGSTVPEYRKAKERAKKAQDIEDMTYQDESVARRSSTYTSATLYPYFSLTERLIPDPINFLSGSGSAEKCRSLAYVSMAGFRPLNPFVAVLFGLLSRGEDQQRAKRSSGRKWLHPTCCKRAFWTTLSAAALPPMAANRRYRKGRFLGDGGVHRDQQRAKRSSGPKWPQRTSAVGCRWGQKQRTKSIDTEEDTPELAQKRTRTGQAAPLLMIAPR</sequence>
<protein>
    <submittedName>
        <fullName evidence="2">Uncharacterized protein</fullName>
    </submittedName>
</protein>
<feature type="region of interest" description="Disordered" evidence="1">
    <location>
        <begin position="151"/>
        <end position="208"/>
    </location>
</feature>
<evidence type="ECO:0000313" key="2">
    <source>
        <dbReference type="EMBL" id="KAJ7769500.1"/>
    </source>
</evidence>
<organism evidence="2 3">
    <name type="scientific">Mycena metata</name>
    <dbReference type="NCBI Taxonomy" id="1033252"/>
    <lineage>
        <taxon>Eukaryota</taxon>
        <taxon>Fungi</taxon>
        <taxon>Dikarya</taxon>
        <taxon>Basidiomycota</taxon>
        <taxon>Agaricomycotina</taxon>
        <taxon>Agaricomycetes</taxon>
        <taxon>Agaricomycetidae</taxon>
        <taxon>Agaricales</taxon>
        <taxon>Marasmiineae</taxon>
        <taxon>Mycenaceae</taxon>
        <taxon>Mycena</taxon>
    </lineage>
</organism>
<reference evidence="2" key="1">
    <citation type="submission" date="2023-03" db="EMBL/GenBank/DDBJ databases">
        <title>Massive genome expansion in bonnet fungi (Mycena s.s.) driven by repeated elements and novel gene families across ecological guilds.</title>
        <authorList>
            <consortium name="Lawrence Berkeley National Laboratory"/>
            <person name="Harder C.B."/>
            <person name="Miyauchi S."/>
            <person name="Viragh M."/>
            <person name="Kuo A."/>
            <person name="Thoen E."/>
            <person name="Andreopoulos B."/>
            <person name="Lu D."/>
            <person name="Skrede I."/>
            <person name="Drula E."/>
            <person name="Henrissat B."/>
            <person name="Morin E."/>
            <person name="Kohler A."/>
            <person name="Barry K."/>
            <person name="LaButti K."/>
            <person name="Morin E."/>
            <person name="Salamov A."/>
            <person name="Lipzen A."/>
            <person name="Mereny Z."/>
            <person name="Hegedus B."/>
            <person name="Baldrian P."/>
            <person name="Stursova M."/>
            <person name="Weitz H."/>
            <person name="Taylor A."/>
            <person name="Grigoriev I.V."/>
            <person name="Nagy L.G."/>
            <person name="Martin F."/>
            <person name="Kauserud H."/>
        </authorList>
    </citation>
    <scope>NUCLEOTIDE SEQUENCE</scope>
    <source>
        <strain evidence="2">CBHHK182m</strain>
    </source>
</reference>
<name>A0AAD7JPY9_9AGAR</name>
<dbReference type="AlphaFoldDB" id="A0AAD7JPY9"/>